<gene>
    <name evidence="2" type="ORF">GCM10025751_46470</name>
</gene>
<feature type="domain" description="UspA" evidence="1">
    <location>
        <begin position="58"/>
        <end position="126"/>
    </location>
</feature>
<name>A0AAV3UP52_9EURY</name>
<evidence type="ECO:0000313" key="3">
    <source>
        <dbReference type="Proteomes" id="UP001501729"/>
    </source>
</evidence>
<dbReference type="InterPro" id="IPR014729">
    <property type="entry name" value="Rossmann-like_a/b/a_fold"/>
</dbReference>
<dbReference type="SUPFAM" id="SSF52402">
    <property type="entry name" value="Adenine nucleotide alpha hydrolases-like"/>
    <property type="match status" value="1"/>
</dbReference>
<keyword evidence="3" id="KW-1185">Reference proteome</keyword>
<dbReference type="EMBL" id="BAABKX010000019">
    <property type="protein sequence ID" value="GAA5060861.1"/>
    <property type="molecule type" value="Genomic_DNA"/>
</dbReference>
<dbReference type="Gene3D" id="3.40.50.620">
    <property type="entry name" value="HUPs"/>
    <property type="match status" value="1"/>
</dbReference>
<sequence>MTTILLCADTDVERVSDQVASITTLPLETDEVRIFVYHVFRADGNDLDASNLKSVTYATETLVEAGFDVEVIQSSGDAVQNILDTVVDVEADMISIAGRKRSPTGKALFGSIAQQVTLRSELPVLFCSASE</sequence>
<dbReference type="RefSeq" id="WP_227777501.1">
    <property type="nucleotide sequence ID" value="NZ_BAABKX010000019.1"/>
</dbReference>
<accession>A0AAV3UP52</accession>
<dbReference type="AlphaFoldDB" id="A0AAV3UP52"/>
<evidence type="ECO:0000259" key="1">
    <source>
        <dbReference type="Pfam" id="PF00582"/>
    </source>
</evidence>
<dbReference type="Proteomes" id="UP001501729">
    <property type="component" value="Unassembled WGS sequence"/>
</dbReference>
<dbReference type="CDD" id="cd00293">
    <property type="entry name" value="USP-like"/>
    <property type="match status" value="1"/>
</dbReference>
<proteinExistence type="predicted"/>
<comment type="caution">
    <text evidence="2">The sequence shown here is derived from an EMBL/GenBank/DDBJ whole genome shotgun (WGS) entry which is preliminary data.</text>
</comment>
<dbReference type="GeneID" id="68615637"/>
<evidence type="ECO:0000313" key="2">
    <source>
        <dbReference type="EMBL" id="GAA5060861.1"/>
    </source>
</evidence>
<protein>
    <submittedName>
        <fullName evidence="2">Universal stress protein</fullName>
    </submittedName>
</protein>
<dbReference type="Pfam" id="PF00582">
    <property type="entry name" value="Usp"/>
    <property type="match status" value="1"/>
</dbReference>
<organism evidence="2 3">
    <name type="scientific">Haladaptatus pallidirubidus</name>
    <dbReference type="NCBI Taxonomy" id="1008152"/>
    <lineage>
        <taxon>Archaea</taxon>
        <taxon>Methanobacteriati</taxon>
        <taxon>Methanobacteriota</taxon>
        <taxon>Stenosarchaea group</taxon>
        <taxon>Halobacteria</taxon>
        <taxon>Halobacteriales</taxon>
        <taxon>Haladaptataceae</taxon>
        <taxon>Haladaptatus</taxon>
    </lineage>
</organism>
<reference evidence="2 3" key="1">
    <citation type="journal article" date="2019" name="Int. J. Syst. Evol. Microbiol.">
        <title>The Global Catalogue of Microorganisms (GCM) 10K type strain sequencing project: providing services to taxonomists for standard genome sequencing and annotation.</title>
        <authorList>
            <consortium name="The Broad Institute Genomics Platform"/>
            <consortium name="The Broad Institute Genome Sequencing Center for Infectious Disease"/>
            <person name="Wu L."/>
            <person name="Ma J."/>
        </authorList>
    </citation>
    <scope>NUCLEOTIDE SEQUENCE [LARGE SCALE GENOMIC DNA]</scope>
    <source>
        <strain evidence="2 3">JCM 17504</strain>
    </source>
</reference>
<dbReference type="InterPro" id="IPR006016">
    <property type="entry name" value="UspA"/>
</dbReference>